<dbReference type="SUPFAM" id="SSF55347">
    <property type="entry name" value="Glyceraldehyde-3-phosphate dehydrogenase-like, C-terminal domain"/>
    <property type="match status" value="1"/>
</dbReference>
<comment type="catalytic activity">
    <reaction evidence="6">
        <text>L-aspartate + NADP(+) + H2O = oxaloacetate + NH4(+) + NADPH + H(+)</text>
        <dbReference type="Rhea" id="RHEA:11784"/>
        <dbReference type="ChEBI" id="CHEBI:15377"/>
        <dbReference type="ChEBI" id="CHEBI:15378"/>
        <dbReference type="ChEBI" id="CHEBI:16452"/>
        <dbReference type="ChEBI" id="CHEBI:28938"/>
        <dbReference type="ChEBI" id="CHEBI:29991"/>
        <dbReference type="ChEBI" id="CHEBI:57783"/>
        <dbReference type="ChEBI" id="CHEBI:58349"/>
        <dbReference type="EC" id="1.4.1.21"/>
    </reaction>
</comment>
<dbReference type="InterPro" id="IPR005106">
    <property type="entry name" value="Asp/hSer_DH_NAD-bd"/>
</dbReference>
<evidence type="ECO:0000256" key="6">
    <source>
        <dbReference type="HAMAP-Rule" id="MF_01265"/>
    </source>
</evidence>
<reference evidence="9 10" key="1">
    <citation type="submission" date="2015-12" db="EMBL/GenBank/DDBJ databases">
        <title>Genome sequence of Oceanibaculum pacificum MCCC 1A02656.</title>
        <authorList>
            <person name="Lu L."/>
            <person name="Lai Q."/>
            <person name="Shao Z."/>
            <person name="Qian P."/>
        </authorList>
    </citation>
    <scope>NUCLEOTIDE SEQUENCE [LARGE SCALE GENOMIC DNA]</scope>
    <source>
        <strain evidence="9 10">MCCC 1A02656</strain>
    </source>
</reference>
<keyword evidence="2 6" id="KW-0662">Pyridine nucleotide biosynthesis</keyword>
<dbReference type="InterPro" id="IPR011182">
    <property type="entry name" value="L-Asp_DH"/>
</dbReference>
<comment type="caution">
    <text evidence="9">The sequence shown here is derived from an EMBL/GenBank/DDBJ whole genome shotgun (WGS) entry which is preliminary data.</text>
</comment>
<evidence type="ECO:0000256" key="2">
    <source>
        <dbReference type="ARBA" id="ARBA00022642"/>
    </source>
</evidence>
<gene>
    <name evidence="6" type="primary">nadX</name>
    <name evidence="9" type="ORF">AUP43_12975</name>
</gene>
<dbReference type="Proteomes" id="UP000076400">
    <property type="component" value="Unassembled WGS sequence"/>
</dbReference>
<dbReference type="GO" id="GO:0016639">
    <property type="term" value="F:oxidoreductase activity, acting on the CH-NH2 group of donors, NAD or NADP as acceptor"/>
    <property type="evidence" value="ECO:0007669"/>
    <property type="project" value="UniProtKB-UniRule"/>
</dbReference>
<dbReference type="SUPFAM" id="SSF51735">
    <property type="entry name" value="NAD(P)-binding Rossmann-fold domains"/>
    <property type="match status" value="1"/>
</dbReference>
<evidence type="ECO:0000256" key="3">
    <source>
        <dbReference type="ARBA" id="ARBA00022857"/>
    </source>
</evidence>
<evidence type="ECO:0000313" key="10">
    <source>
        <dbReference type="Proteomes" id="UP000076400"/>
    </source>
</evidence>
<dbReference type="NCBIfam" id="NF009829">
    <property type="entry name" value="PRK13303.1-4"/>
    <property type="match status" value="1"/>
</dbReference>
<protein>
    <recommendedName>
        <fullName evidence="6">L-aspartate dehydrogenase</fullName>
        <ecNumber evidence="6">1.4.1.21</ecNumber>
    </recommendedName>
</protein>
<dbReference type="InterPro" id="IPR002811">
    <property type="entry name" value="Asp_DH"/>
</dbReference>
<dbReference type="InterPro" id="IPR036291">
    <property type="entry name" value="NAD(P)-bd_dom_sf"/>
</dbReference>
<dbReference type="OrthoDB" id="8456681at2"/>
<feature type="binding site" evidence="6">
    <location>
        <position position="119"/>
    </location>
    <ligand>
        <name>NAD(+)</name>
        <dbReference type="ChEBI" id="CHEBI:57540"/>
    </ligand>
</feature>
<comment type="miscellaneous">
    <text evidence="6">The iminoaspartate product is unstable in aqueous solution and can decompose to oxaloacetate and ammonia.</text>
</comment>
<dbReference type="GO" id="GO:0033735">
    <property type="term" value="F:aspartate dehydrogenase [NAD(P)+] activity"/>
    <property type="evidence" value="ECO:0007669"/>
    <property type="project" value="UniProtKB-EC"/>
</dbReference>
<dbReference type="Pfam" id="PF03447">
    <property type="entry name" value="NAD_binding_3"/>
    <property type="match status" value="1"/>
</dbReference>
<evidence type="ECO:0000256" key="4">
    <source>
        <dbReference type="ARBA" id="ARBA00023002"/>
    </source>
</evidence>
<feature type="binding site" evidence="6">
    <location>
        <position position="185"/>
    </location>
    <ligand>
        <name>NAD(+)</name>
        <dbReference type="ChEBI" id="CHEBI:57540"/>
    </ligand>
</feature>
<dbReference type="EC" id="1.4.1.21" evidence="6"/>
<dbReference type="InterPro" id="IPR020626">
    <property type="entry name" value="Asp_DH_prok"/>
</dbReference>
<evidence type="ECO:0000259" key="8">
    <source>
        <dbReference type="Pfam" id="PF03447"/>
    </source>
</evidence>
<dbReference type="GO" id="GO:0009435">
    <property type="term" value="P:NAD+ biosynthetic process"/>
    <property type="evidence" value="ECO:0007669"/>
    <property type="project" value="UniProtKB-UniRule"/>
</dbReference>
<feature type="domain" description="Aspartate dehydrogenase" evidence="7">
    <location>
        <begin position="162"/>
        <end position="249"/>
    </location>
</feature>
<dbReference type="PIRSF" id="PIRSF005227">
    <property type="entry name" value="Asp_dh_NAD_syn"/>
    <property type="match status" value="1"/>
</dbReference>
<dbReference type="AlphaFoldDB" id="A0A154VQB4"/>
<feature type="active site" evidence="6">
    <location>
        <position position="215"/>
    </location>
</feature>
<dbReference type="PANTHER" id="PTHR31873">
    <property type="entry name" value="L-ASPARTATE DEHYDROGENASE-RELATED"/>
    <property type="match status" value="1"/>
</dbReference>
<evidence type="ECO:0000259" key="7">
    <source>
        <dbReference type="Pfam" id="PF01958"/>
    </source>
</evidence>
<dbReference type="EMBL" id="LPXN01000145">
    <property type="protein sequence ID" value="KZD03431.1"/>
    <property type="molecule type" value="Genomic_DNA"/>
</dbReference>
<dbReference type="Gene3D" id="3.30.360.10">
    <property type="entry name" value="Dihydrodipicolinate Reductase, domain 2"/>
    <property type="match status" value="1"/>
</dbReference>
<dbReference type="UniPathway" id="UPA00253">
    <property type="reaction ID" value="UER00456"/>
</dbReference>
<name>A0A154VQB4_9PROT</name>
<comment type="function">
    <text evidence="6">Specifically catalyzes the NAD or NADP-dependent dehydrogenation of L-aspartate to iminoaspartate.</text>
</comment>
<proteinExistence type="inferred from homology"/>
<evidence type="ECO:0000256" key="1">
    <source>
        <dbReference type="ARBA" id="ARBA00008331"/>
    </source>
</evidence>
<dbReference type="NCBIfam" id="NF009828">
    <property type="entry name" value="PRK13303.1-3"/>
    <property type="match status" value="1"/>
</dbReference>
<keyword evidence="10" id="KW-1185">Reference proteome</keyword>
<dbReference type="NCBIfam" id="NF009827">
    <property type="entry name" value="PRK13303.1-2"/>
    <property type="match status" value="1"/>
</dbReference>
<feature type="domain" description="Aspartate/homoserine dehydrogenase NAD-binding" evidence="8">
    <location>
        <begin position="9"/>
        <end position="116"/>
    </location>
</feature>
<dbReference type="HAMAP" id="MF_01265">
    <property type="entry name" value="NadX"/>
    <property type="match status" value="1"/>
</dbReference>
<organism evidence="9 10">
    <name type="scientific">Oceanibaculum pacificum</name>
    <dbReference type="NCBI Taxonomy" id="580166"/>
    <lineage>
        <taxon>Bacteria</taxon>
        <taxon>Pseudomonadati</taxon>
        <taxon>Pseudomonadota</taxon>
        <taxon>Alphaproteobacteria</taxon>
        <taxon>Rhodospirillales</taxon>
        <taxon>Oceanibaculaceae</taxon>
        <taxon>Oceanibaculum</taxon>
    </lineage>
</organism>
<dbReference type="Gene3D" id="3.40.50.720">
    <property type="entry name" value="NAD(P)-binding Rossmann-like Domain"/>
    <property type="match status" value="1"/>
</dbReference>
<keyword evidence="4 6" id="KW-0560">Oxidoreductase</keyword>
<keyword evidence="5 6" id="KW-0520">NAD</keyword>
<dbReference type="GO" id="GO:0051287">
    <property type="term" value="F:NAD binding"/>
    <property type="evidence" value="ECO:0007669"/>
    <property type="project" value="UniProtKB-UniRule"/>
</dbReference>
<comment type="catalytic activity">
    <reaction evidence="6">
        <text>L-aspartate + NAD(+) + H2O = oxaloacetate + NH4(+) + NADH + H(+)</text>
        <dbReference type="Rhea" id="RHEA:11788"/>
        <dbReference type="ChEBI" id="CHEBI:15377"/>
        <dbReference type="ChEBI" id="CHEBI:15378"/>
        <dbReference type="ChEBI" id="CHEBI:16452"/>
        <dbReference type="ChEBI" id="CHEBI:28938"/>
        <dbReference type="ChEBI" id="CHEBI:29991"/>
        <dbReference type="ChEBI" id="CHEBI:57540"/>
        <dbReference type="ChEBI" id="CHEBI:57945"/>
        <dbReference type="EC" id="1.4.1.21"/>
    </reaction>
</comment>
<evidence type="ECO:0000256" key="5">
    <source>
        <dbReference type="ARBA" id="ARBA00023027"/>
    </source>
</evidence>
<dbReference type="PANTHER" id="PTHR31873:SF6">
    <property type="entry name" value="ASPARTATE DEHYDROGENASE DOMAIN-CONTAINING PROTEIN"/>
    <property type="match status" value="1"/>
</dbReference>
<evidence type="ECO:0000313" key="9">
    <source>
        <dbReference type="EMBL" id="KZD03431.1"/>
    </source>
</evidence>
<sequence>MAKRIGLIGHGAIGKALATRLAADPDAPQVIAILVRPGRSDGADAPLVDNVAALLNARPDLVVECAGQQAAAQFGPAILAAGIDLAVASVGALADPATERSLRQAAEAGGSRILVPAGAVAAIDGLAAARLAGLDSVTYTSRKPPLAWRDTAAESLVDLDALTEEAVLYEGTAREASQMFPKNANVATTVALAGIGFEATRCRIVADPHATGNRHEVDAAGAFGTLALRLENLPSPDNPKTSFLTVLSLERLVRNSAAALVI</sequence>
<dbReference type="STRING" id="580166.AUP43_12975"/>
<comment type="similarity">
    <text evidence="1 6">Belongs to the L-aspartate dehydrogenase family.</text>
</comment>
<dbReference type="Pfam" id="PF01958">
    <property type="entry name" value="Asp_DH_C"/>
    <property type="match status" value="1"/>
</dbReference>
<dbReference type="GO" id="GO:0050661">
    <property type="term" value="F:NADP binding"/>
    <property type="evidence" value="ECO:0007669"/>
    <property type="project" value="UniProtKB-UniRule"/>
</dbReference>
<accession>A0A154VQB4</accession>
<comment type="pathway">
    <text evidence="6">Cofactor biosynthesis; NAD(+) biosynthesis; iminoaspartate from L-aspartate (dehydrogenase route): step 1/1.</text>
</comment>
<keyword evidence="3 6" id="KW-0521">NADP</keyword>